<protein>
    <submittedName>
        <fullName evidence="1">Uncharacterized protein</fullName>
    </submittedName>
</protein>
<keyword evidence="2" id="KW-1185">Reference proteome</keyword>
<organism evidence="1 2">
    <name type="scientific">Oryza meyeriana var. granulata</name>
    <dbReference type="NCBI Taxonomy" id="110450"/>
    <lineage>
        <taxon>Eukaryota</taxon>
        <taxon>Viridiplantae</taxon>
        <taxon>Streptophyta</taxon>
        <taxon>Embryophyta</taxon>
        <taxon>Tracheophyta</taxon>
        <taxon>Spermatophyta</taxon>
        <taxon>Magnoliopsida</taxon>
        <taxon>Liliopsida</taxon>
        <taxon>Poales</taxon>
        <taxon>Poaceae</taxon>
        <taxon>BOP clade</taxon>
        <taxon>Oryzoideae</taxon>
        <taxon>Oryzeae</taxon>
        <taxon>Oryzinae</taxon>
        <taxon>Oryza</taxon>
        <taxon>Oryza meyeriana</taxon>
    </lineage>
</organism>
<dbReference type="Proteomes" id="UP000479710">
    <property type="component" value="Unassembled WGS sequence"/>
</dbReference>
<sequence length="65" mass="7088">MTFFPGHSKLRSVEALNLLNYELADLLPHRVVTVSSAFADPPPSHGLAAASLSIQYLSSYRPAVY</sequence>
<dbReference type="EMBL" id="SPHZ02000009">
    <property type="protein sequence ID" value="KAF0900281.1"/>
    <property type="molecule type" value="Genomic_DNA"/>
</dbReference>
<proteinExistence type="predicted"/>
<gene>
    <name evidence="1" type="ORF">E2562_030049</name>
</gene>
<accession>A0A6G1CJM5</accession>
<dbReference type="AlphaFoldDB" id="A0A6G1CJM5"/>
<evidence type="ECO:0000313" key="1">
    <source>
        <dbReference type="EMBL" id="KAF0900281.1"/>
    </source>
</evidence>
<reference evidence="1 2" key="1">
    <citation type="submission" date="2019-11" db="EMBL/GenBank/DDBJ databases">
        <title>Whole genome sequence of Oryza granulata.</title>
        <authorList>
            <person name="Li W."/>
        </authorList>
    </citation>
    <scope>NUCLEOTIDE SEQUENCE [LARGE SCALE GENOMIC DNA]</scope>
    <source>
        <strain evidence="2">cv. Menghai</strain>
        <tissue evidence="1">Leaf</tissue>
    </source>
</reference>
<comment type="caution">
    <text evidence="1">The sequence shown here is derived from an EMBL/GenBank/DDBJ whole genome shotgun (WGS) entry which is preliminary data.</text>
</comment>
<name>A0A6G1CJM5_9ORYZ</name>
<evidence type="ECO:0000313" key="2">
    <source>
        <dbReference type="Proteomes" id="UP000479710"/>
    </source>
</evidence>